<comment type="cofactor">
    <cofactor evidence="6">
        <name>Zn(2+)</name>
        <dbReference type="ChEBI" id="CHEBI:29105"/>
    </cofactor>
    <text evidence="6">Binds 1 zinc ion per subunit.</text>
</comment>
<evidence type="ECO:0000256" key="7">
    <source>
        <dbReference type="RuleBase" id="RU366019"/>
    </source>
</evidence>
<dbReference type="AlphaFoldDB" id="A0A0R3UMV1"/>
<evidence type="ECO:0000256" key="5">
    <source>
        <dbReference type="PIRSR" id="PIRSR606823-1"/>
    </source>
</evidence>
<dbReference type="InterPro" id="IPR038445">
    <property type="entry name" value="NCDase_C_sf"/>
</dbReference>
<dbReference type="Pfam" id="PF17048">
    <property type="entry name" value="Ceramidse_alk_C"/>
    <property type="match status" value="1"/>
</dbReference>
<comment type="catalytic activity">
    <reaction evidence="7">
        <text>an N-acylsphing-4-enine + H2O = sphing-4-enine + a fatty acid</text>
        <dbReference type="Rhea" id="RHEA:20856"/>
        <dbReference type="ChEBI" id="CHEBI:15377"/>
        <dbReference type="ChEBI" id="CHEBI:28868"/>
        <dbReference type="ChEBI" id="CHEBI:52639"/>
        <dbReference type="ChEBI" id="CHEBI:57756"/>
        <dbReference type="EC" id="3.5.1.23"/>
    </reaction>
</comment>
<dbReference type="EMBL" id="UXSR01005638">
    <property type="protein sequence ID" value="VDD83088.1"/>
    <property type="molecule type" value="Genomic_DNA"/>
</dbReference>
<keyword evidence="6" id="KW-0862">Zinc</keyword>
<evidence type="ECO:0000259" key="9">
    <source>
        <dbReference type="Pfam" id="PF17048"/>
    </source>
</evidence>
<accession>A0A0R3UMV1</accession>
<keyword evidence="7" id="KW-0443">Lipid metabolism</keyword>
<comment type="similarity">
    <text evidence="1 7">Belongs to the neutral ceramidase family.</text>
</comment>
<name>A0A0R3UMV1_MESCO</name>
<dbReference type="PANTHER" id="PTHR12670">
    <property type="entry name" value="CERAMIDASE"/>
    <property type="match status" value="1"/>
</dbReference>
<dbReference type="EC" id="3.5.1.23" evidence="2 7"/>
<dbReference type="OrthoDB" id="191371at2759"/>
<evidence type="ECO:0000313" key="11">
    <source>
        <dbReference type="Proteomes" id="UP000267029"/>
    </source>
</evidence>
<dbReference type="Pfam" id="PF04734">
    <property type="entry name" value="Ceramidase_alk"/>
    <property type="match status" value="1"/>
</dbReference>
<evidence type="ECO:0000259" key="8">
    <source>
        <dbReference type="Pfam" id="PF04734"/>
    </source>
</evidence>
<dbReference type="GO" id="GO:0016020">
    <property type="term" value="C:membrane"/>
    <property type="evidence" value="ECO:0007669"/>
    <property type="project" value="GOC"/>
</dbReference>
<feature type="domain" description="Neutral/alkaline non-lysosomal ceramidase C-terminal" evidence="9">
    <location>
        <begin position="523"/>
        <end position="624"/>
    </location>
</feature>
<dbReference type="STRING" id="53468.A0A0R3UMV1"/>
<dbReference type="GO" id="GO:0046512">
    <property type="term" value="P:sphingosine biosynthetic process"/>
    <property type="evidence" value="ECO:0007669"/>
    <property type="project" value="TreeGrafter"/>
</dbReference>
<evidence type="ECO:0000313" key="10">
    <source>
        <dbReference type="EMBL" id="VDD83088.1"/>
    </source>
</evidence>
<keyword evidence="4 7" id="KW-0378">Hydrolase</keyword>
<dbReference type="Gene3D" id="2.60.40.2300">
    <property type="entry name" value="Neutral/alkaline non-lysosomal ceramidase, C-terminal domain"/>
    <property type="match status" value="1"/>
</dbReference>
<evidence type="ECO:0000256" key="2">
    <source>
        <dbReference type="ARBA" id="ARBA00011891"/>
    </source>
</evidence>
<feature type="domain" description="Neutral/alkaline non-lysosomal ceramidase N-terminal" evidence="8">
    <location>
        <begin position="1"/>
        <end position="486"/>
    </location>
</feature>
<dbReference type="GO" id="GO:0005576">
    <property type="term" value="C:extracellular region"/>
    <property type="evidence" value="ECO:0007669"/>
    <property type="project" value="TreeGrafter"/>
</dbReference>
<gene>
    <name evidence="10" type="ORF">MCOS_LOCUS9091</name>
</gene>
<feature type="binding site" evidence="6">
    <location>
        <position position="457"/>
    </location>
    <ligand>
        <name>Zn(2+)</name>
        <dbReference type="ChEBI" id="CHEBI:29105"/>
    </ligand>
</feature>
<dbReference type="InterPro" id="IPR006823">
    <property type="entry name" value="Ceramidase_alk"/>
</dbReference>
<keyword evidence="6" id="KW-0479">Metal-binding</keyword>
<evidence type="ECO:0000256" key="6">
    <source>
        <dbReference type="PIRSR" id="PIRSR606823-2"/>
    </source>
</evidence>
<dbReference type="InterPro" id="IPR031331">
    <property type="entry name" value="NEUT/ALK_ceramidase_C"/>
</dbReference>
<sequence>MGYANPLQIGQGLHLRLYSRAFVIQSSQNEKPLVFINLDAGMSSQVLKTEVVRMLQAEFGRDLFTHANVMISATHTHSTPGGFFQYLLFDVTTRGFSNTTFNAMTRGILQSVKLAYQSRTEGKILVASGILSNASINRSPLAYLQNPENERKRYSSDVDLTMTLLKFVANDGTELGMINWFPVHCTSMNGSNRLVSSDNKGLASIMFEQWKTGRPANGTFVAAFAQSNEGDVSPNTKGARCIDSGLECDALTSTCNGRVQKCIAFGPGKDMFESTQLIARRQFEKAKELYAMAKTELINSVDFRHQFVDMTSVTVHYPPDGHQGNLTGRTCKPALGYSFAAGTTDGPGIAEFKQGMLKGTVFWNFISYLLAKPSKDMIKCHAPKPILLATGLLNFPLPWHPNIVETQAFQIGQLVIVGLPGEFTTMSGRRIIRATSHVLPNGTQLVLAGLSNLYTHYVTTFEEYQIQRYEGASTIFGPHTLQAYIEQFTKLAQSLVNVCSKCHLISFVYVLFGPEVSRDGPRKDQLPPGPSPPFLLDKLFGLPSPLLYDSHPPFHRFGSVWTPPNDVYHDPNEVVEASFVSGDPRNNLRTNRTYLVVEKRLPSGQWKAAFSDSDWETKFAFYSHGGASLDFFLCGSTSLKSSGLLDRSPENASRELTEFVILEPPMSSAMGCWSSVVKPNPSRYCVNRVEGEGNLRQQLHASF</sequence>
<feature type="binding site" evidence="6">
    <location>
        <position position="75"/>
    </location>
    <ligand>
        <name>Zn(2+)</name>
        <dbReference type="ChEBI" id="CHEBI:29105"/>
    </ligand>
</feature>
<feature type="binding site" evidence="6">
    <location>
        <position position="422"/>
    </location>
    <ligand>
        <name>Zn(2+)</name>
        <dbReference type="ChEBI" id="CHEBI:29105"/>
    </ligand>
</feature>
<dbReference type="InterPro" id="IPR031329">
    <property type="entry name" value="NEUT/ALK_ceramidase_N"/>
</dbReference>
<feature type="binding site" evidence="6">
    <location>
        <position position="184"/>
    </location>
    <ligand>
        <name>Zn(2+)</name>
        <dbReference type="ChEBI" id="CHEBI:29105"/>
    </ligand>
</feature>
<dbReference type="PANTHER" id="PTHR12670:SF1">
    <property type="entry name" value="NEUTRAL CERAMIDASE"/>
    <property type="match status" value="1"/>
</dbReference>
<dbReference type="GO" id="GO:0042759">
    <property type="term" value="P:long-chain fatty acid biosynthetic process"/>
    <property type="evidence" value="ECO:0007669"/>
    <property type="project" value="TreeGrafter"/>
</dbReference>
<keyword evidence="7" id="KW-0746">Sphingolipid metabolism</keyword>
<keyword evidence="11" id="KW-1185">Reference proteome</keyword>
<dbReference type="GO" id="GO:0046514">
    <property type="term" value="P:ceramide catabolic process"/>
    <property type="evidence" value="ECO:0007669"/>
    <property type="project" value="InterPro"/>
</dbReference>
<dbReference type="GO" id="GO:0046872">
    <property type="term" value="F:metal ion binding"/>
    <property type="evidence" value="ECO:0007669"/>
    <property type="project" value="UniProtKB-KW"/>
</dbReference>
<evidence type="ECO:0000256" key="1">
    <source>
        <dbReference type="ARBA" id="ARBA00009835"/>
    </source>
</evidence>
<dbReference type="Proteomes" id="UP000267029">
    <property type="component" value="Unassembled WGS sequence"/>
</dbReference>
<evidence type="ECO:0000256" key="3">
    <source>
        <dbReference type="ARBA" id="ARBA00019235"/>
    </source>
</evidence>
<feature type="active site" description="Nucleophile" evidence="5">
    <location>
        <position position="233"/>
    </location>
</feature>
<dbReference type="GO" id="GO:0017040">
    <property type="term" value="F:N-acylsphingosine amidohydrolase activity"/>
    <property type="evidence" value="ECO:0007669"/>
    <property type="project" value="UniProtKB-UniRule"/>
</dbReference>
<proteinExistence type="inferred from homology"/>
<organism evidence="10 11">
    <name type="scientific">Mesocestoides corti</name>
    <name type="common">Flatworm</name>
    <dbReference type="NCBI Taxonomy" id="53468"/>
    <lineage>
        <taxon>Eukaryota</taxon>
        <taxon>Metazoa</taxon>
        <taxon>Spiralia</taxon>
        <taxon>Lophotrochozoa</taxon>
        <taxon>Platyhelminthes</taxon>
        <taxon>Cestoda</taxon>
        <taxon>Eucestoda</taxon>
        <taxon>Cyclophyllidea</taxon>
        <taxon>Mesocestoididae</taxon>
        <taxon>Mesocestoides</taxon>
    </lineage>
</organism>
<protein>
    <recommendedName>
        <fullName evidence="3 7">Neutral ceramidase</fullName>
        <ecNumber evidence="2 7">3.5.1.23</ecNumber>
    </recommendedName>
</protein>
<reference evidence="10 11" key="1">
    <citation type="submission" date="2018-10" db="EMBL/GenBank/DDBJ databases">
        <authorList>
            <consortium name="Pathogen Informatics"/>
        </authorList>
    </citation>
    <scope>NUCLEOTIDE SEQUENCE [LARGE SCALE GENOMIC DNA]</scope>
</reference>
<evidence type="ECO:0000256" key="4">
    <source>
        <dbReference type="ARBA" id="ARBA00022801"/>
    </source>
</evidence>